<protein>
    <recommendedName>
        <fullName evidence="3">Rx N-terminal domain-containing protein</fullName>
    </recommendedName>
</protein>
<comment type="caution">
    <text evidence="1">The sequence shown here is derived from an EMBL/GenBank/DDBJ whole genome shotgun (WGS) entry which is preliminary data.</text>
</comment>
<organism evidence="1 2">
    <name type="scientific">Lolium multiflorum</name>
    <name type="common">Italian ryegrass</name>
    <name type="synonym">Lolium perenne subsp. multiflorum</name>
    <dbReference type="NCBI Taxonomy" id="4521"/>
    <lineage>
        <taxon>Eukaryota</taxon>
        <taxon>Viridiplantae</taxon>
        <taxon>Streptophyta</taxon>
        <taxon>Embryophyta</taxon>
        <taxon>Tracheophyta</taxon>
        <taxon>Spermatophyta</taxon>
        <taxon>Magnoliopsida</taxon>
        <taxon>Liliopsida</taxon>
        <taxon>Poales</taxon>
        <taxon>Poaceae</taxon>
        <taxon>BOP clade</taxon>
        <taxon>Pooideae</taxon>
        <taxon>Poodae</taxon>
        <taxon>Poeae</taxon>
        <taxon>Poeae Chloroplast Group 2 (Poeae type)</taxon>
        <taxon>Loliodinae</taxon>
        <taxon>Loliinae</taxon>
        <taxon>Lolium</taxon>
    </lineage>
</organism>
<keyword evidence="2" id="KW-1185">Reference proteome</keyword>
<dbReference type="InterPro" id="IPR027417">
    <property type="entry name" value="P-loop_NTPase"/>
</dbReference>
<evidence type="ECO:0000313" key="2">
    <source>
        <dbReference type="Proteomes" id="UP001231189"/>
    </source>
</evidence>
<dbReference type="AlphaFoldDB" id="A0AAD8SRD6"/>
<sequence length="491" mass="55194">MEATISAILGELASRSMSFLVDKYLKRTVVPTEEESVNSLQRLLLRVRVIVEEAEERRITNQAMLHQLSILRKEMYRGYYTLDMCRCRGAAAASNDQVSHAFTLSTANPAKRVCFHSGSNQSVKELQQVLSSLEAMVTDLNEFVMFLGGCPRLCRQPYSMHLILDKSMFGRQVEMERVISFLLQPPSHGTQKPCVLPIIGRARAGKSTLVEHACNDERVRAHFSQIVFFTQGDLEDGSLEETLRDGGAVRYRNRKAIDAGRVLIIAELGGGRYSKRLEENINEGLLGKLYNIRVASGSKIIVTSRSDRIVSIGRTEPPLKLEFLTQEAYWYLFKVYAFGGTDLADHPKLASIAMDMSRECGGCFLAANIFPRLLRSNPCPRFGSSVLAALKGLKRNHYLYTGAHHREPALCNPRVAPSFMVLDDYEIPNYVDSSAAPRLSMLDVLFGSARPRGKFDALAWKSQIPPHYSYIYSCEIRRPKCKIVRKKSIGR</sequence>
<dbReference type="PANTHER" id="PTHR33377:SF111">
    <property type="entry name" value="OS01G0355700 PROTEIN"/>
    <property type="match status" value="1"/>
</dbReference>
<dbReference type="EMBL" id="JAUUTY010000003">
    <property type="protein sequence ID" value="KAK1662369.1"/>
    <property type="molecule type" value="Genomic_DNA"/>
</dbReference>
<evidence type="ECO:0000313" key="1">
    <source>
        <dbReference type="EMBL" id="KAK1662369.1"/>
    </source>
</evidence>
<dbReference type="Gene3D" id="3.40.50.300">
    <property type="entry name" value="P-loop containing nucleotide triphosphate hydrolases"/>
    <property type="match status" value="1"/>
</dbReference>
<evidence type="ECO:0008006" key="3">
    <source>
        <dbReference type="Google" id="ProtNLM"/>
    </source>
</evidence>
<dbReference type="Proteomes" id="UP001231189">
    <property type="component" value="Unassembled WGS sequence"/>
</dbReference>
<dbReference type="PANTHER" id="PTHR33377">
    <property type="entry name" value="OS10G0134700 PROTEIN-RELATED"/>
    <property type="match status" value="1"/>
</dbReference>
<proteinExistence type="predicted"/>
<dbReference type="GO" id="GO:0043531">
    <property type="term" value="F:ADP binding"/>
    <property type="evidence" value="ECO:0007669"/>
    <property type="project" value="InterPro"/>
</dbReference>
<accession>A0AAD8SRD6</accession>
<reference evidence="1" key="1">
    <citation type="submission" date="2023-07" db="EMBL/GenBank/DDBJ databases">
        <title>A chromosome-level genome assembly of Lolium multiflorum.</title>
        <authorList>
            <person name="Chen Y."/>
            <person name="Copetti D."/>
            <person name="Kolliker R."/>
            <person name="Studer B."/>
        </authorList>
    </citation>
    <scope>NUCLEOTIDE SEQUENCE</scope>
    <source>
        <strain evidence="1">02402/16</strain>
        <tissue evidence="1">Leaf</tissue>
    </source>
</reference>
<gene>
    <name evidence="1" type="ORF">QYE76_050528</name>
</gene>
<name>A0AAD8SRD6_LOLMU</name>
<dbReference type="SUPFAM" id="SSF52540">
    <property type="entry name" value="P-loop containing nucleoside triphosphate hydrolases"/>
    <property type="match status" value="1"/>
</dbReference>